<evidence type="ECO:0000313" key="7">
    <source>
        <dbReference type="Proteomes" id="UP000829291"/>
    </source>
</evidence>
<dbReference type="GO" id="GO:0046872">
    <property type="term" value="F:metal ion binding"/>
    <property type="evidence" value="ECO:0007669"/>
    <property type="project" value="UniProtKB-KW"/>
</dbReference>
<proteinExistence type="inferred from homology"/>
<protein>
    <recommendedName>
        <fullName evidence="5">oxaloacetate tautomerase</fullName>
        <ecNumber evidence="5">5.3.2.2</ecNumber>
    </recommendedName>
    <alternativeName>
        <fullName evidence="3">Fumarylacetoacetate hydrolase domain-containing protein 1</fullName>
    </alternativeName>
</protein>
<dbReference type="PANTHER" id="PTHR11820">
    <property type="entry name" value="ACYLPYRUVASE"/>
    <property type="match status" value="1"/>
</dbReference>
<dbReference type="Gene3D" id="3.90.850.10">
    <property type="entry name" value="Fumarylacetoacetase-like, C-terminal domain"/>
    <property type="match status" value="1"/>
</dbReference>
<dbReference type="RefSeq" id="XP_015523125.1">
    <property type="nucleotide sequence ID" value="XM_015667639.1"/>
</dbReference>
<accession>A0A6J0C9N9</accession>
<dbReference type="Pfam" id="PF01557">
    <property type="entry name" value="FAA_hydrolase"/>
    <property type="match status" value="1"/>
</dbReference>
<gene>
    <name evidence="8" type="primary">LOC107226732</name>
</gene>
<evidence type="ECO:0000313" key="8">
    <source>
        <dbReference type="RefSeq" id="XP_015523125.1"/>
    </source>
</evidence>
<dbReference type="AlphaFoldDB" id="A0A6J0C9N9"/>
<dbReference type="GO" id="GO:0050163">
    <property type="term" value="F:oxaloacetate tautomerase activity"/>
    <property type="evidence" value="ECO:0007669"/>
    <property type="project" value="UniProtKB-EC"/>
</dbReference>
<dbReference type="SUPFAM" id="SSF56529">
    <property type="entry name" value="FAH"/>
    <property type="match status" value="1"/>
</dbReference>
<comment type="catalytic activity">
    <reaction evidence="4">
        <text>oxaloacetate = enol-oxaloacetate</text>
        <dbReference type="Rhea" id="RHEA:16021"/>
        <dbReference type="ChEBI" id="CHEBI:16452"/>
        <dbReference type="ChEBI" id="CHEBI:17479"/>
        <dbReference type="EC" id="5.3.2.2"/>
    </reaction>
    <physiologicalReaction direction="right-to-left" evidence="4">
        <dbReference type="Rhea" id="RHEA:16023"/>
    </physiologicalReaction>
</comment>
<feature type="domain" description="Fumarylacetoacetase-like C-terminal" evidence="6">
    <location>
        <begin position="35"/>
        <end position="191"/>
    </location>
</feature>
<dbReference type="FunCoup" id="A0A6J0C9N9">
    <property type="interactions" value="1515"/>
</dbReference>
<dbReference type="PANTHER" id="PTHR11820:SF7">
    <property type="entry name" value="ACYLPYRUVASE FAHD1, MITOCHONDRIAL"/>
    <property type="match status" value="1"/>
</dbReference>
<evidence type="ECO:0000256" key="1">
    <source>
        <dbReference type="ARBA" id="ARBA00010211"/>
    </source>
</evidence>
<comment type="similarity">
    <text evidence="1">Belongs to the FAH family.</text>
</comment>
<evidence type="ECO:0000256" key="5">
    <source>
        <dbReference type="ARBA" id="ARBA00044973"/>
    </source>
</evidence>
<keyword evidence="2" id="KW-0479">Metal-binding</keyword>
<evidence type="ECO:0000256" key="4">
    <source>
        <dbReference type="ARBA" id="ARBA00044911"/>
    </source>
</evidence>
<reference evidence="8" key="1">
    <citation type="submission" date="2025-08" db="UniProtKB">
        <authorList>
            <consortium name="RefSeq"/>
        </authorList>
    </citation>
    <scope>IDENTIFICATION</scope>
    <source>
        <tissue evidence="8">Thorax and Abdomen</tissue>
    </source>
</reference>
<dbReference type="InParanoid" id="A0A6J0C9N9"/>
<dbReference type="InterPro" id="IPR011234">
    <property type="entry name" value="Fumarylacetoacetase-like_C"/>
</dbReference>
<dbReference type="KEGG" id="nlo:107226732"/>
<organism evidence="8">
    <name type="scientific">Neodiprion lecontei</name>
    <name type="common">Redheaded pine sawfly</name>
    <dbReference type="NCBI Taxonomy" id="441921"/>
    <lineage>
        <taxon>Eukaryota</taxon>
        <taxon>Metazoa</taxon>
        <taxon>Ecdysozoa</taxon>
        <taxon>Arthropoda</taxon>
        <taxon>Hexapoda</taxon>
        <taxon>Insecta</taxon>
        <taxon>Pterygota</taxon>
        <taxon>Neoptera</taxon>
        <taxon>Endopterygota</taxon>
        <taxon>Hymenoptera</taxon>
        <taxon>Tenthredinoidea</taxon>
        <taxon>Diprionidae</taxon>
        <taxon>Diprioninae</taxon>
        <taxon>Neodiprion</taxon>
    </lineage>
</organism>
<dbReference type="GO" id="GO:0005739">
    <property type="term" value="C:mitochondrion"/>
    <property type="evidence" value="ECO:0007669"/>
    <property type="project" value="TreeGrafter"/>
</dbReference>
<sequence>MCSAAARVYRVKSASLDDSTTRTPTCSKVRSNPEEIPALYKDIKQETTLGVIIGTKCKSVEVKRAMNYVMGYCVAQDLTAVDQLIEAREKCQPWTLAKCFDTSCPVTRFIPYDALKDPQNAMLWCIVNGGPRQHANTKEMIRTIPELISFISKFMTLEKYDLILTGSPPYSGLIYPGDVIEFGIDDITSAVFSVDTE</sequence>
<dbReference type="EC" id="5.3.2.2" evidence="5"/>
<dbReference type="GO" id="GO:0018773">
    <property type="term" value="F:acetylpyruvate hydrolase activity"/>
    <property type="evidence" value="ECO:0007669"/>
    <property type="project" value="TreeGrafter"/>
</dbReference>
<name>A0A6J0C9N9_NEOLC</name>
<dbReference type="OrthoDB" id="411064at2759"/>
<dbReference type="Proteomes" id="UP000829291">
    <property type="component" value="Chromosome 6"/>
</dbReference>
<evidence type="ECO:0000259" key="6">
    <source>
        <dbReference type="Pfam" id="PF01557"/>
    </source>
</evidence>
<dbReference type="GeneID" id="107226732"/>
<keyword evidence="7" id="KW-1185">Reference proteome</keyword>
<dbReference type="InterPro" id="IPR036663">
    <property type="entry name" value="Fumarylacetoacetase_C_sf"/>
</dbReference>
<evidence type="ECO:0000256" key="3">
    <source>
        <dbReference type="ARBA" id="ARBA00042340"/>
    </source>
</evidence>
<evidence type="ECO:0000256" key="2">
    <source>
        <dbReference type="ARBA" id="ARBA00022723"/>
    </source>
</evidence>